<feature type="transmembrane region" description="Helical" evidence="2">
    <location>
        <begin position="48"/>
        <end position="67"/>
    </location>
</feature>
<evidence type="ECO:0008006" key="5">
    <source>
        <dbReference type="Google" id="ProtNLM"/>
    </source>
</evidence>
<keyword evidence="2" id="KW-0472">Membrane</keyword>
<protein>
    <recommendedName>
        <fullName evidence="5">DUF2637 domain-containing protein</fullName>
    </recommendedName>
</protein>
<organism evidence="3 4">
    <name type="scientific">Cryptosporangium phraense</name>
    <dbReference type="NCBI Taxonomy" id="2593070"/>
    <lineage>
        <taxon>Bacteria</taxon>
        <taxon>Bacillati</taxon>
        <taxon>Actinomycetota</taxon>
        <taxon>Actinomycetes</taxon>
        <taxon>Cryptosporangiales</taxon>
        <taxon>Cryptosporangiaceae</taxon>
        <taxon>Cryptosporangium</taxon>
    </lineage>
</organism>
<proteinExistence type="predicted"/>
<evidence type="ECO:0000313" key="3">
    <source>
        <dbReference type="EMBL" id="TQS44336.1"/>
    </source>
</evidence>
<dbReference type="EMBL" id="VIRS01000009">
    <property type="protein sequence ID" value="TQS44336.1"/>
    <property type="molecule type" value="Genomic_DNA"/>
</dbReference>
<dbReference type="InParanoid" id="A0A545ASM1"/>
<keyword evidence="4" id="KW-1185">Reference proteome</keyword>
<evidence type="ECO:0000256" key="2">
    <source>
        <dbReference type="SAM" id="Phobius"/>
    </source>
</evidence>
<sequence>MTVTTPINVKSVERAGRAVNGALWVVFALVAYFSAGNVFELARNHDTPWYVAWVLAPIVDVALFAAFNGDAFLARIGVHLGFGWPTILRIFTGGATWLLNTWQSLGVAGPADPTGIVLHSIPPIVLVFLAESAPVYRAAFSRALSMALDKEAESRAGIEAEKQAIADHYEARIADIELRHRADIERLEVALERARLRAAKPSGRRTDQTTRPGDQNRDQADLVGGDQKTDQVPVGGGDQKTDQTLARSDDEVASALWTAWQAEVIRTGKGLSRYRVETDGKCAKRQALRVIALLEAQMPSNATDAPNDRTSEEVR</sequence>
<feature type="compositionally biased region" description="Basic and acidic residues" evidence="1">
    <location>
        <begin position="204"/>
        <end position="220"/>
    </location>
</feature>
<reference evidence="3 4" key="1">
    <citation type="submission" date="2019-07" db="EMBL/GenBank/DDBJ databases">
        <title>Cryptosporangium phraense sp. nov., isolated from plant litter.</title>
        <authorList>
            <person name="Suriyachadkun C."/>
        </authorList>
    </citation>
    <scope>NUCLEOTIDE SEQUENCE [LARGE SCALE GENOMIC DNA]</scope>
    <source>
        <strain evidence="3 4">A-T 5661</strain>
    </source>
</reference>
<evidence type="ECO:0000256" key="1">
    <source>
        <dbReference type="SAM" id="MobiDB-lite"/>
    </source>
</evidence>
<feature type="region of interest" description="Disordered" evidence="1">
    <location>
        <begin position="198"/>
        <end position="246"/>
    </location>
</feature>
<dbReference type="AlphaFoldDB" id="A0A545ASM1"/>
<keyword evidence="2" id="KW-0812">Transmembrane</keyword>
<accession>A0A545ASM1</accession>
<dbReference type="RefSeq" id="WP_170323659.1">
    <property type="nucleotide sequence ID" value="NZ_VIRS01000009.1"/>
</dbReference>
<feature type="transmembrane region" description="Helical" evidence="2">
    <location>
        <begin position="21"/>
        <end position="42"/>
    </location>
</feature>
<evidence type="ECO:0000313" key="4">
    <source>
        <dbReference type="Proteomes" id="UP000317982"/>
    </source>
</evidence>
<gene>
    <name evidence="3" type="ORF">FL583_15500</name>
</gene>
<keyword evidence="2" id="KW-1133">Transmembrane helix</keyword>
<name>A0A545ASM1_9ACTN</name>
<comment type="caution">
    <text evidence="3">The sequence shown here is derived from an EMBL/GenBank/DDBJ whole genome shotgun (WGS) entry which is preliminary data.</text>
</comment>
<dbReference type="Proteomes" id="UP000317982">
    <property type="component" value="Unassembled WGS sequence"/>
</dbReference>